<proteinExistence type="predicted"/>
<dbReference type="Proteomes" id="UP001154282">
    <property type="component" value="Unassembled WGS sequence"/>
</dbReference>
<accession>A0AAV0L9C0</accession>
<evidence type="ECO:0000313" key="2">
    <source>
        <dbReference type="Proteomes" id="UP001154282"/>
    </source>
</evidence>
<protein>
    <submittedName>
        <fullName evidence="1">Uncharacterized protein</fullName>
    </submittedName>
</protein>
<keyword evidence="2" id="KW-1185">Reference proteome</keyword>
<name>A0AAV0L9C0_9ROSI</name>
<comment type="caution">
    <text evidence="1">The sequence shown here is derived from an EMBL/GenBank/DDBJ whole genome shotgun (WGS) entry which is preliminary data.</text>
</comment>
<dbReference type="EMBL" id="CAMGYJ010000006">
    <property type="protein sequence ID" value="CAI0430339.1"/>
    <property type="molecule type" value="Genomic_DNA"/>
</dbReference>
<gene>
    <name evidence="1" type="ORF">LITE_LOCUS22562</name>
</gene>
<evidence type="ECO:0000313" key="1">
    <source>
        <dbReference type="EMBL" id="CAI0430339.1"/>
    </source>
</evidence>
<dbReference type="AlphaFoldDB" id="A0AAV0L9C0"/>
<reference evidence="1" key="1">
    <citation type="submission" date="2022-08" db="EMBL/GenBank/DDBJ databases">
        <authorList>
            <person name="Gutierrez-Valencia J."/>
        </authorList>
    </citation>
    <scope>NUCLEOTIDE SEQUENCE</scope>
</reference>
<organism evidence="1 2">
    <name type="scientific">Linum tenue</name>
    <dbReference type="NCBI Taxonomy" id="586396"/>
    <lineage>
        <taxon>Eukaryota</taxon>
        <taxon>Viridiplantae</taxon>
        <taxon>Streptophyta</taxon>
        <taxon>Embryophyta</taxon>
        <taxon>Tracheophyta</taxon>
        <taxon>Spermatophyta</taxon>
        <taxon>Magnoliopsida</taxon>
        <taxon>eudicotyledons</taxon>
        <taxon>Gunneridae</taxon>
        <taxon>Pentapetalae</taxon>
        <taxon>rosids</taxon>
        <taxon>fabids</taxon>
        <taxon>Malpighiales</taxon>
        <taxon>Linaceae</taxon>
        <taxon>Linum</taxon>
    </lineage>
</organism>
<sequence>MTTRQPRPTHCCFSIKRRRCLRTELMWRQRRRGRAAAGRMRWMMMGRKTTSDYALYVTTRNRIRSSCLVATLQLALFVPAGTQNQ</sequence>